<evidence type="ECO:0008006" key="8">
    <source>
        <dbReference type="Google" id="ProtNLM"/>
    </source>
</evidence>
<feature type="region of interest" description="Disordered" evidence="5">
    <location>
        <begin position="329"/>
        <end position="395"/>
    </location>
</feature>
<evidence type="ECO:0000256" key="4">
    <source>
        <dbReference type="ARBA" id="ARBA00022553"/>
    </source>
</evidence>
<organism evidence="6 7">
    <name type="scientific">Musa balbisiana</name>
    <name type="common">Banana</name>
    <dbReference type="NCBI Taxonomy" id="52838"/>
    <lineage>
        <taxon>Eukaryota</taxon>
        <taxon>Viridiplantae</taxon>
        <taxon>Streptophyta</taxon>
        <taxon>Embryophyta</taxon>
        <taxon>Tracheophyta</taxon>
        <taxon>Spermatophyta</taxon>
        <taxon>Magnoliopsida</taxon>
        <taxon>Liliopsida</taxon>
        <taxon>Zingiberales</taxon>
        <taxon>Musaceae</taxon>
        <taxon>Musa</taxon>
    </lineage>
</organism>
<dbReference type="InterPro" id="IPR019376">
    <property type="entry name" value="Myeloid_leukemia_factor"/>
</dbReference>
<evidence type="ECO:0000256" key="1">
    <source>
        <dbReference type="ARBA" id="ARBA00004496"/>
    </source>
</evidence>
<dbReference type="EMBL" id="PYDT01000001">
    <property type="protein sequence ID" value="THU74055.1"/>
    <property type="molecule type" value="Genomic_DNA"/>
</dbReference>
<gene>
    <name evidence="6" type="ORF">C4D60_Mb04t29320</name>
</gene>
<comment type="similarity">
    <text evidence="2">Belongs to the MLF family.</text>
</comment>
<accession>A0A4V4HA46</accession>
<sequence>MLPARVIRRRGNLSSSSSIAPESLTGRALDYDLGGLPIELAATGGHVAPIRSLRSRFFPMCSDFCSENMQSGRGGMGDFFGFGDPFSGSGGLSRPGSLISGFFGGRDPFDDPFFTQPFGSLMGLSMFRPSMFGPSMFADRGSLFGETSRVGFLEQAPYVNKSKGPIIQELSDDDNGGEETDKEQKENPRKHSRTSKEPYVQDPDEVVEANKRRRMQYVNNFNQSDRMQSHSHSITFQSSTVTYGGPNGAYYTSSTSRRMGGDGFVMEESKEADTTTGKATHRISRGICDKGHSLTRKLNSDGRVDTLQTLHNLNEDELPVFEEDWKGNAKQHLPGWKPGLDDRNLRSGNNSSQKHTRGWALPSTERPHDSGRMRSQPRTDSSKTRGSINRNLKGH</sequence>
<evidence type="ECO:0000256" key="2">
    <source>
        <dbReference type="ARBA" id="ARBA00008332"/>
    </source>
</evidence>
<dbReference type="Proteomes" id="UP000317650">
    <property type="component" value="Chromosome 4"/>
</dbReference>
<evidence type="ECO:0000256" key="5">
    <source>
        <dbReference type="SAM" id="MobiDB-lite"/>
    </source>
</evidence>
<keyword evidence="7" id="KW-1185">Reference proteome</keyword>
<comment type="subcellular location">
    <subcellularLocation>
        <location evidence="1">Cytoplasm</location>
    </subcellularLocation>
</comment>
<dbReference type="STRING" id="52838.A0A4V4HA46"/>
<keyword evidence="4" id="KW-0597">Phosphoprotein</keyword>
<dbReference type="PANTHER" id="PTHR13105">
    <property type="entry name" value="MYELOID LEUKEMIA FACTOR"/>
    <property type="match status" value="1"/>
</dbReference>
<evidence type="ECO:0000256" key="3">
    <source>
        <dbReference type="ARBA" id="ARBA00022490"/>
    </source>
</evidence>
<keyword evidence="3" id="KW-0963">Cytoplasm</keyword>
<protein>
    <recommendedName>
        <fullName evidence="8">Glycine-rich protein</fullName>
    </recommendedName>
</protein>
<dbReference type="GO" id="GO:0005737">
    <property type="term" value="C:cytoplasm"/>
    <property type="evidence" value="ECO:0007669"/>
    <property type="project" value="UniProtKB-SubCell"/>
</dbReference>
<feature type="compositionally biased region" description="Acidic residues" evidence="5">
    <location>
        <begin position="170"/>
        <end position="181"/>
    </location>
</feature>
<dbReference type="Pfam" id="PF10248">
    <property type="entry name" value="Mlf1IP"/>
    <property type="match status" value="1"/>
</dbReference>
<proteinExistence type="inferred from homology"/>
<dbReference type="AlphaFoldDB" id="A0A4V4HA46"/>
<evidence type="ECO:0000313" key="6">
    <source>
        <dbReference type="EMBL" id="THU74055.1"/>
    </source>
</evidence>
<reference evidence="6 7" key="1">
    <citation type="journal article" date="2019" name="Nat. Plants">
        <title>Genome sequencing of Musa balbisiana reveals subgenome evolution and function divergence in polyploid bananas.</title>
        <authorList>
            <person name="Yao X."/>
        </authorList>
    </citation>
    <scope>NUCLEOTIDE SEQUENCE [LARGE SCALE GENOMIC DNA]</scope>
    <source>
        <strain evidence="7">cv. DH-PKW</strain>
        <tissue evidence="6">Leaves</tissue>
    </source>
</reference>
<evidence type="ECO:0000313" key="7">
    <source>
        <dbReference type="Proteomes" id="UP000317650"/>
    </source>
</evidence>
<feature type="compositionally biased region" description="Polar residues" evidence="5">
    <location>
        <begin position="376"/>
        <end position="395"/>
    </location>
</feature>
<name>A0A4V4HA46_MUSBA</name>
<comment type="caution">
    <text evidence="6">The sequence shown here is derived from an EMBL/GenBank/DDBJ whole genome shotgun (WGS) entry which is preliminary data.</text>
</comment>
<feature type="region of interest" description="Disordered" evidence="5">
    <location>
        <begin position="163"/>
        <end position="204"/>
    </location>
</feature>